<dbReference type="EMBL" id="JAGSPD010000009">
    <property type="protein sequence ID" value="MBV7269907.1"/>
    <property type="molecule type" value="Genomic_DNA"/>
</dbReference>
<evidence type="ECO:0008006" key="3">
    <source>
        <dbReference type="Google" id="ProtNLM"/>
    </source>
</evidence>
<gene>
    <name evidence="1" type="ORF">KCG49_11980</name>
</gene>
<protein>
    <recommendedName>
        <fullName evidence="3">Outer membrane insertion C-signal</fullName>
    </recommendedName>
</protein>
<keyword evidence="2" id="KW-1185">Reference proteome</keyword>
<reference evidence="1" key="1">
    <citation type="submission" date="2021-04" db="EMBL/GenBank/DDBJ databases">
        <authorList>
            <person name="Pira H."/>
            <person name="Risdian C."/>
            <person name="Wink J."/>
        </authorList>
    </citation>
    <scope>NUCLEOTIDE SEQUENCE</scope>
    <source>
        <strain evidence="1">WHY3</strain>
    </source>
</reference>
<dbReference type="AlphaFoldDB" id="A0A9X1F9R6"/>
<name>A0A9X1F9R6_9FLAO</name>
<sequence length="140" mass="15594">MKNIILAFTLLITTVISAQEIGVRFGEVTGNNVAIDGVFDFEGSRIHANVSFGEGVGIDALYDFIYKPIGEEAINWYAGVGASTYIEDDFNLGVSGEIGLEYVFKEVPIVLGIDYRPTFWIIDDTDFKWDGFGINVRYKF</sequence>
<comment type="caution">
    <text evidence="1">The sequence shown here is derived from an EMBL/GenBank/DDBJ whole genome shotgun (WGS) entry which is preliminary data.</text>
</comment>
<evidence type="ECO:0000313" key="1">
    <source>
        <dbReference type="EMBL" id="MBV7269907.1"/>
    </source>
</evidence>
<dbReference type="RefSeq" id="WP_218546798.1">
    <property type="nucleotide sequence ID" value="NZ_JAGSPD010000009.1"/>
</dbReference>
<organism evidence="1 2">
    <name type="scientific">Winogradskyella luteola</name>
    <dbReference type="NCBI Taxonomy" id="2828330"/>
    <lineage>
        <taxon>Bacteria</taxon>
        <taxon>Pseudomonadati</taxon>
        <taxon>Bacteroidota</taxon>
        <taxon>Flavobacteriia</taxon>
        <taxon>Flavobacteriales</taxon>
        <taxon>Flavobacteriaceae</taxon>
        <taxon>Winogradskyella</taxon>
    </lineage>
</organism>
<evidence type="ECO:0000313" key="2">
    <source>
        <dbReference type="Proteomes" id="UP001138894"/>
    </source>
</evidence>
<proteinExistence type="predicted"/>
<accession>A0A9X1F9R6</accession>
<dbReference type="Proteomes" id="UP001138894">
    <property type="component" value="Unassembled WGS sequence"/>
</dbReference>